<dbReference type="HOGENOM" id="CLU_014421_2_0_1"/>
<keyword evidence="4" id="KW-0804">Transcription</keyword>
<evidence type="ECO:0000256" key="3">
    <source>
        <dbReference type="ARBA" id="ARBA00023015"/>
    </source>
</evidence>
<evidence type="ECO:0000256" key="6">
    <source>
        <dbReference type="SAM" id="MobiDB-lite"/>
    </source>
</evidence>
<evidence type="ECO:0000256" key="2">
    <source>
        <dbReference type="ARBA" id="ARBA00010239"/>
    </source>
</evidence>
<sequence length="570" mass="63110">MTSISPVRGYISSYAPRLRQYSNALLTPIIPPTQVGPSRTTKRGTTAINYAEDGFDDDDFEESDGPRRPTGLRSLRREDSSLDRVPLSEKVGKEIFAPVEVQGIFRDWMVRRLFRADNADQLQVQSHLPLTLVPIRIDLEVPAHQPLEPFPLPRNSADPGLNSTLPGYRRPEPVPAYRIKDTFLWNLHEAFATADEFAVTFVRELDLPEPARLADAISTQIRSQLEEYAGVALHPLFQQGHVAPNPMDQLSGISRDVSSTPAPVNALTPSSPGRNTIVTATKDPLVNDSLLNPDDAYRCVVNLNINLQNKLYTDKFEWSLLHPPGMAEEFAKITCADLGLAGEWVSAISHGIYEAVLKLKKEVCESGGMVSGVGAYGNEIDNQAANGAEAGWRYDPDGLGDEWEPKVETLSKEEIEKREGDRERQIRRLRRETARFSSTAGITPELSRTNYFDVDSETPLGRGERSKRKRRFRSLSPVGRSGTPGGRGTPDTGSGAGYGGGGGTLLDSERAHWRCYNCGVFGHAVWTVRDGPAGPRTLCPNCGLLYERDKVLPEWARGLHRHDVPLNRHM</sequence>
<dbReference type="GO" id="GO:0000228">
    <property type="term" value="C:nuclear chromosome"/>
    <property type="evidence" value="ECO:0007669"/>
    <property type="project" value="InterPro"/>
</dbReference>
<evidence type="ECO:0000313" key="7">
    <source>
        <dbReference type="EMBL" id="KFX53558.1"/>
    </source>
</evidence>
<reference evidence="7" key="1">
    <citation type="journal article" date="2014" name="PLoS Genet.">
        <title>Signature Gene Expression Reveals Novel Clues to the Molecular Mechanisms of Dimorphic Transition in Penicillium marneffei.</title>
        <authorList>
            <person name="Yang E."/>
            <person name="Wang G."/>
            <person name="Cai J."/>
            <person name="Woo P.C."/>
            <person name="Lau S.K."/>
            <person name="Yuen K.-Y."/>
            <person name="Chow W.-N."/>
            <person name="Lin X."/>
        </authorList>
    </citation>
    <scope>NUCLEOTIDE SEQUENCE [LARGE SCALE GENOMIC DNA]</scope>
    <source>
        <strain evidence="7">PM1</strain>
    </source>
</reference>
<evidence type="ECO:0000256" key="5">
    <source>
        <dbReference type="ARBA" id="ARBA00023242"/>
    </source>
</evidence>
<name>A0A093Y7X1_TALMA</name>
<gene>
    <name evidence="7" type="ORF">GQ26_0013270</name>
</gene>
<organism evidence="7">
    <name type="scientific">Talaromyces marneffei PM1</name>
    <dbReference type="NCBI Taxonomy" id="1077442"/>
    <lineage>
        <taxon>Eukaryota</taxon>
        <taxon>Fungi</taxon>
        <taxon>Dikarya</taxon>
        <taxon>Ascomycota</taxon>
        <taxon>Pezizomycotina</taxon>
        <taxon>Eurotiomycetes</taxon>
        <taxon>Eurotiomycetidae</taxon>
        <taxon>Eurotiales</taxon>
        <taxon>Trichocomaceae</taxon>
        <taxon>Talaromyces</taxon>
        <taxon>Talaromyces sect. Talaromyces</taxon>
    </lineage>
</organism>
<keyword evidence="3" id="KW-0805">Transcription regulation</keyword>
<protein>
    <submittedName>
        <fullName evidence="7">Chromatin structure-remodeling complex subunit sfh1</fullName>
    </submittedName>
</protein>
<feature type="compositionally biased region" description="Gly residues" evidence="6">
    <location>
        <begin position="482"/>
        <end position="500"/>
    </location>
</feature>
<dbReference type="EMBL" id="JPOX01000001">
    <property type="protein sequence ID" value="KFX53558.1"/>
    <property type="molecule type" value="Genomic_DNA"/>
</dbReference>
<dbReference type="InterPro" id="IPR006939">
    <property type="entry name" value="SNF5"/>
</dbReference>
<feature type="region of interest" description="Disordered" evidence="6">
    <location>
        <begin position="453"/>
        <end position="500"/>
    </location>
</feature>
<evidence type="ECO:0000256" key="1">
    <source>
        <dbReference type="ARBA" id="ARBA00004123"/>
    </source>
</evidence>
<dbReference type="Pfam" id="PF04855">
    <property type="entry name" value="SNF5"/>
    <property type="match status" value="1"/>
</dbReference>
<dbReference type="eggNOG" id="KOG1649">
    <property type="taxonomic scope" value="Eukaryota"/>
</dbReference>
<feature type="region of interest" description="Disordered" evidence="6">
    <location>
        <begin position="411"/>
        <end position="430"/>
    </location>
</feature>
<feature type="compositionally biased region" description="Acidic residues" evidence="6">
    <location>
        <begin position="53"/>
        <end position="63"/>
    </location>
</feature>
<comment type="caution">
    <text evidence="7">The sequence shown here is derived from an EMBL/GenBank/DDBJ whole genome shotgun (WGS) entry which is preliminary data.</text>
</comment>
<dbReference type="GO" id="GO:0006338">
    <property type="term" value="P:chromatin remodeling"/>
    <property type="evidence" value="ECO:0007669"/>
    <property type="project" value="InterPro"/>
</dbReference>
<dbReference type="SUPFAM" id="SSF57716">
    <property type="entry name" value="Glucocorticoid receptor-like (DNA-binding domain)"/>
    <property type="match status" value="1"/>
</dbReference>
<accession>A0A093Y7X1</accession>
<dbReference type="AlphaFoldDB" id="A0A093Y7X1"/>
<dbReference type="PANTHER" id="PTHR10019">
    <property type="entry name" value="SNF5"/>
    <property type="match status" value="1"/>
</dbReference>
<evidence type="ECO:0000256" key="4">
    <source>
        <dbReference type="ARBA" id="ARBA00023163"/>
    </source>
</evidence>
<keyword evidence="5" id="KW-0539">Nucleus</keyword>
<feature type="region of interest" description="Disordered" evidence="6">
    <location>
        <begin position="52"/>
        <end position="83"/>
    </location>
</feature>
<proteinExistence type="inferred from homology"/>
<comment type="subcellular location">
    <subcellularLocation>
        <location evidence="1">Nucleus</location>
    </subcellularLocation>
</comment>
<comment type="similarity">
    <text evidence="2">Belongs to the SNF5 family.</text>
</comment>